<gene>
    <name evidence="1" type="ORF">J0J69_02065</name>
    <name evidence="2" type="ORF">J0J70_08315</name>
</gene>
<proteinExistence type="predicted"/>
<evidence type="ECO:0000313" key="2">
    <source>
        <dbReference type="EMBL" id="UUF07632.1"/>
    </source>
</evidence>
<dbReference type="Proteomes" id="UP001058016">
    <property type="component" value="Chromosome"/>
</dbReference>
<keyword evidence="3" id="KW-1185">Reference proteome</keyword>
<evidence type="ECO:0000313" key="4">
    <source>
        <dbReference type="Proteomes" id="UP001058072"/>
    </source>
</evidence>
<evidence type="ECO:0000313" key="3">
    <source>
        <dbReference type="Proteomes" id="UP001058016"/>
    </source>
</evidence>
<reference evidence="2 3" key="1">
    <citation type="submission" date="2021-03" db="EMBL/GenBank/DDBJ databases">
        <title>Comparative Genomics and Metabolomics in the genus Turicibacter.</title>
        <authorList>
            <person name="Maki J."/>
            <person name="Looft T."/>
        </authorList>
    </citation>
    <scope>NUCLEOTIDE SEQUENCE</scope>
    <source>
        <strain evidence="2">ISU324</strain>
        <strain evidence="1 3">MMM721</strain>
    </source>
</reference>
<dbReference type="EMBL" id="CP071249">
    <property type="protein sequence ID" value="UUF06398.1"/>
    <property type="molecule type" value="Genomic_DNA"/>
</dbReference>
<accession>A0A9Q9FEJ3</accession>
<protein>
    <submittedName>
        <fullName evidence="2">Uncharacterized protein</fullName>
    </submittedName>
</protein>
<organism evidence="2 4">
    <name type="scientific">Turicibacter bilis</name>
    <dbReference type="NCBI Taxonomy" id="2735723"/>
    <lineage>
        <taxon>Bacteria</taxon>
        <taxon>Bacillati</taxon>
        <taxon>Bacillota</taxon>
        <taxon>Erysipelotrichia</taxon>
        <taxon>Erysipelotrichales</taxon>
        <taxon>Turicibacteraceae</taxon>
        <taxon>Turicibacter</taxon>
    </lineage>
</organism>
<name>A0A9Q9FEJ3_9FIRM</name>
<dbReference type="AlphaFoldDB" id="A0A9Q9FEJ3"/>
<sequence>MLLNQQLWSVYQMASNRESIRALLLYDFEEEDTDLGYKFIVICTDPASFFIDLNWVNEIDPVGHIEKERSFYQSSHIYFNCCIIFKTAWSSQFIFIKNDEKSYFFKQSKIIVFIDRDFLIKSERIRIEAMNFGQWKEPPIEVELRALVSDFYEEILQICRLIKQQPFYFTLSSPEFCIEWTIVHFVQWLSYFGVCFSVDELQDINALINSPSKVTEVISFKQLSKYIQLATHLLELYCDYTNYNYQTPQIVLLKEYIDIILRQENVRSEGYKMSLVRVN</sequence>
<dbReference type="EMBL" id="CP071250">
    <property type="protein sequence ID" value="UUF07632.1"/>
    <property type="molecule type" value="Genomic_DNA"/>
</dbReference>
<dbReference type="Proteomes" id="UP001058072">
    <property type="component" value="Chromosome"/>
</dbReference>
<dbReference type="RefSeq" id="WP_055275777.1">
    <property type="nucleotide sequence ID" value="NZ_CP071249.1"/>
</dbReference>
<evidence type="ECO:0000313" key="1">
    <source>
        <dbReference type="EMBL" id="UUF06398.1"/>
    </source>
</evidence>